<sequence>MTKYQFQKKILLRSIFIMLILFIILTVVFSGYVIKTQTIEFEDQVDTQLQGITSQIDNTLQLADDIALQIAANFQIIDVFNKLQGYHGKKNYFVEKTDIDYAVKQHLISYMLKQNFLKRISLFDANQDLTYVGSAVDYGYLKKGCPNPEHFTEIENYFAEENGKGNLFWVDAADPYMKDASPTISVLREIKNYQLIPSKCLGYVQVQVQIDSFEHLGQLLGKDSECYILDQKNNHILYSYQSSRKESEVKEILNQMNNPVKRGLYCRLWESEKYGIKIFVVSQNTGLIHSLISTFTWGFILLLSLILIMISGQKNVIRRTTEPIVQMCEMLTGLKVDKNLKNIPLVSGNETDELRQLNHAFDELIKNLKISMEKEMISRVNEIQSQMYALQTQINPHFIHNILTIISAMSGTSECEKIPEICEKLSSMIRYNVSSSESRVELSSELLHAENYLELMKMRYEEKFQYSMSYVGEMPNFHLPRFIIQPLLENCFAHGFHNKEFPWKIDIQIYCSEECWEVQIRDNGCGMDQEELEKLELELLEMRNRDVKSLMKELKIGGLTIKNVYLRLFLAYGNNMIFDISNKSEGMCITVGENYENTCTGS</sequence>
<name>A0A174H1M5_9FIRM</name>
<organism evidence="3 4">
    <name type="scientific">Blautia obeum</name>
    <dbReference type="NCBI Taxonomy" id="40520"/>
    <lineage>
        <taxon>Bacteria</taxon>
        <taxon>Bacillati</taxon>
        <taxon>Bacillota</taxon>
        <taxon>Clostridia</taxon>
        <taxon>Lachnospirales</taxon>
        <taxon>Lachnospiraceae</taxon>
        <taxon>Blautia</taxon>
    </lineage>
</organism>
<dbReference type="InterPro" id="IPR010559">
    <property type="entry name" value="Sig_transdc_His_kin_internal"/>
</dbReference>
<keyword evidence="1" id="KW-0812">Transmembrane</keyword>
<keyword evidence="1" id="KW-1133">Transmembrane helix</keyword>
<dbReference type="SUPFAM" id="SSF55874">
    <property type="entry name" value="ATPase domain of HSP90 chaperone/DNA topoisomerase II/histidine kinase"/>
    <property type="match status" value="1"/>
</dbReference>
<dbReference type="GO" id="GO:0000155">
    <property type="term" value="F:phosphorelay sensor kinase activity"/>
    <property type="evidence" value="ECO:0007669"/>
    <property type="project" value="InterPro"/>
</dbReference>
<accession>A0A174H1M5</accession>
<dbReference type="PANTHER" id="PTHR34220:SF7">
    <property type="entry name" value="SENSOR HISTIDINE KINASE YPDA"/>
    <property type="match status" value="1"/>
</dbReference>
<dbReference type="EMBL" id="CYZD01000018">
    <property type="protein sequence ID" value="CUO67216.1"/>
    <property type="molecule type" value="Genomic_DNA"/>
</dbReference>
<dbReference type="Proteomes" id="UP000095409">
    <property type="component" value="Unassembled WGS sequence"/>
</dbReference>
<evidence type="ECO:0000313" key="4">
    <source>
        <dbReference type="Proteomes" id="UP000095409"/>
    </source>
</evidence>
<dbReference type="InterPro" id="IPR036890">
    <property type="entry name" value="HATPase_C_sf"/>
</dbReference>
<dbReference type="AlphaFoldDB" id="A0A174H1M5"/>
<proteinExistence type="predicted"/>
<dbReference type="Gene3D" id="3.30.565.10">
    <property type="entry name" value="Histidine kinase-like ATPase, C-terminal domain"/>
    <property type="match status" value="1"/>
</dbReference>
<feature type="transmembrane region" description="Helical" evidence="1">
    <location>
        <begin position="12"/>
        <end position="34"/>
    </location>
</feature>
<dbReference type="Pfam" id="PF06580">
    <property type="entry name" value="His_kinase"/>
    <property type="match status" value="1"/>
</dbReference>
<dbReference type="RefSeq" id="WP_055066547.1">
    <property type="nucleotide sequence ID" value="NZ_JAJCJV010000005.1"/>
</dbReference>
<gene>
    <name evidence="3" type="primary">ypdA_3</name>
    <name evidence="3" type="ORF">ERS852394_02727</name>
</gene>
<protein>
    <submittedName>
        <fullName evidence="3">Inner membrane protein ypdA</fullName>
    </submittedName>
</protein>
<dbReference type="InterPro" id="IPR050640">
    <property type="entry name" value="Bact_2-comp_sensor_kinase"/>
</dbReference>
<feature type="transmembrane region" description="Helical" evidence="1">
    <location>
        <begin position="287"/>
        <end position="310"/>
    </location>
</feature>
<feature type="domain" description="Signal transduction histidine kinase internal region" evidence="2">
    <location>
        <begin position="386"/>
        <end position="464"/>
    </location>
</feature>
<reference evidence="3 4" key="1">
    <citation type="submission" date="2015-09" db="EMBL/GenBank/DDBJ databases">
        <authorList>
            <consortium name="Pathogen Informatics"/>
        </authorList>
    </citation>
    <scope>NUCLEOTIDE SEQUENCE [LARGE SCALE GENOMIC DNA]</scope>
    <source>
        <strain evidence="3 4">2789STDY5608837</strain>
    </source>
</reference>
<dbReference type="GO" id="GO:0016020">
    <property type="term" value="C:membrane"/>
    <property type="evidence" value="ECO:0007669"/>
    <property type="project" value="InterPro"/>
</dbReference>
<evidence type="ECO:0000259" key="2">
    <source>
        <dbReference type="Pfam" id="PF06580"/>
    </source>
</evidence>
<evidence type="ECO:0000313" key="3">
    <source>
        <dbReference type="EMBL" id="CUO67216.1"/>
    </source>
</evidence>
<dbReference type="PANTHER" id="PTHR34220">
    <property type="entry name" value="SENSOR HISTIDINE KINASE YPDA"/>
    <property type="match status" value="1"/>
</dbReference>
<keyword evidence="1" id="KW-0472">Membrane</keyword>
<evidence type="ECO:0000256" key="1">
    <source>
        <dbReference type="SAM" id="Phobius"/>
    </source>
</evidence>